<keyword evidence="9" id="KW-0418">Kinase</keyword>
<dbReference type="Pfam" id="PF00072">
    <property type="entry name" value="Response_reg"/>
    <property type="match status" value="1"/>
</dbReference>
<dbReference type="EMBL" id="CP021407">
    <property type="protein sequence ID" value="ATI43923.1"/>
    <property type="molecule type" value="Genomic_DNA"/>
</dbReference>
<dbReference type="Gene3D" id="3.40.50.2300">
    <property type="match status" value="1"/>
</dbReference>
<feature type="modified residue" description="4-aspartylphosphate" evidence="4">
    <location>
        <position position="728"/>
    </location>
</feature>
<feature type="domain" description="PAS" evidence="7">
    <location>
        <begin position="164"/>
        <end position="234"/>
    </location>
</feature>
<dbReference type="GO" id="GO:0000155">
    <property type="term" value="F:phosphorelay sensor kinase activity"/>
    <property type="evidence" value="ECO:0007669"/>
    <property type="project" value="InterPro"/>
</dbReference>
<dbReference type="OrthoDB" id="9816309at2"/>
<evidence type="ECO:0000256" key="4">
    <source>
        <dbReference type="PROSITE-ProRule" id="PRU00169"/>
    </source>
</evidence>
<dbReference type="PROSITE" id="PS50112">
    <property type="entry name" value="PAS"/>
    <property type="match status" value="2"/>
</dbReference>
<dbReference type="AlphaFoldDB" id="A0A291M4K8"/>
<dbReference type="SMART" id="SM00091">
    <property type="entry name" value="PAS"/>
    <property type="match status" value="2"/>
</dbReference>
<dbReference type="SMART" id="SM00448">
    <property type="entry name" value="REC"/>
    <property type="match status" value="1"/>
</dbReference>
<evidence type="ECO:0000259" key="8">
    <source>
        <dbReference type="PROSITE" id="PS50113"/>
    </source>
</evidence>
<dbReference type="Gene3D" id="3.30.450.20">
    <property type="entry name" value="PAS domain"/>
    <property type="match status" value="2"/>
</dbReference>
<gene>
    <name evidence="9" type="ORF">CBW24_17105</name>
</gene>
<dbReference type="InterPro" id="IPR035965">
    <property type="entry name" value="PAS-like_dom_sf"/>
</dbReference>
<dbReference type="EC" id="2.7.13.3" evidence="2"/>
<dbReference type="InterPro" id="IPR011006">
    <property type="entry name" value="CheY-like_superfamily"/>
</dbReference>
<geneLocation type="plasmid" evidence="10">
    <name>pdy25-c</name>
</geneLocation>
<dbReference type="InterPro" id="IPR000700">
    <property type="entry name" value="PAS-assoc_C"/>
</dbReference>
<dbReference type="PROSITE" id="PS50113">
    <property type="entry name" value="PAC"/>
    <property type="match status" value="1"/>
</dbReference>
<dbReference type="CDD" id="cd00082">
    <property type="entry name" value="HisKA"/>
    <property type="match status" value="1"/>
</dbReference>
<dbReference type="SUPFAM" id="SSF55785">
    <property type="entry name" value="PYP-like sensor domain (PAS domain)"/>
    <property type="match status" value="2"/>
</dbReference>
<keyword evidence="9" id="KW-0808">Transferase</keyword>
<dbReference type="InterPro" id="IPR001789">
    <property type="entry name" value="Sig_transdc_resp-reg_receiver"/>
</dbReference>
<dbReference type="PRINTS" id="PR00344">
    <property type="entry name" value="BCTRLSENSOR"/>
</dbReference>
<evidence type="ECO:0000313" key="10">
    <source>
        <dbReference type="Proteomes" id="UP000219050"/>
    </source>
</evidence>
<feature type="domain" description="Response regulatory" evidence="6">
    <location>
        <begin position="678"/>
        <end position="790"/>
    </location>
</feature>
<dbReference type="InterPro" id="IPR013655">
    <property type="entry name" value="PAS_fold_3"/>
</dbReference>
<reference evidence="9 10" key="1">
    <citation type="submission" date="2017-05" db="EMBL/GenBank/DDBJ databases">
        <title>Comparative genomic and metabolic analysis of manganese-oxidizing mechanisms in Celeribater manganoxidans DY25T: its adaption to the environment of polymetallic nodule.</title>
        <authorList>
            <person name="Wang X."/>
        </authorList>
    </citation>
    <scope>NUCLEOTIDE SEQUENCE [LARGE SCALE GENOMIC DNA]</scope>
    <source>
        <strain evidence="9 10">DY25</strain>
        <plasmid evidence="10">pdy25-c</plasmid>
    </source>
</reference>
<dbReference type="InterPro" id="IPR001610">
    <property type="entry name" value="PAC"/>
</dbReference>
<evidence type="ECO:0000259" key="7">
    <source>
        <dbReference type="PROSITE" id="PS50112"/>
    </source>
</evidence>
<feature type="domain" description="PAS" evidence="7">
    <location>
        <begin position="306"/>
        <end position="361"/>
    </location>
</feature>
<dbReference type="Pfam" id="PF02518">
    <property type="entry name" value="HATPase_c"/>
    <property type="match status" value="1"/>
</dbReference>
<organism evidence="9 10">
    <name type="scientific">Pacificitalea manganoxidans</name>
    <dbReference type="NCBI Taxonomy" id="1411902"/>
    <lineage>
        <taxon>Bacteria</taxon>
        <taxon>Pseudomonadati</taxon>
        <taxon>Pseudomonadota</taxon>
        <taxon>Alphaproteobacteria</taxon>
        <taxon>Rhodobacterales</taxon>
        <taxon>Paracoccaceae</taxon>
        <taxon>Pacificitalea</taxon>
    </lineage>
</organism>
<evidence type="ECO:0000256" key="1">
    <source>
        <dbReference type="ARBA" id="ARBA00000085"/>
    </source>
</evidence>
<sequence>MIAPDNTQGPAQPVQYAAIAILAPYGRDAAVARELLAADGIAGIVVPSMDRLVALMRDQIGAVLLTEEALSHPGIEQLQTVLSEQPPWSDIPFIVLANGAAGARSTQARVRMDTLGNAVLLSRPLHSEELLRAVRSALTARRRQYEARERMEELQLRERQLRDSEAKFHAIANSVDQMIWTTLPDGYHDYYNERWYEFTGVPRGSTDGEAWNGMFHPEDQDRAWEIWRRALATGEHYEIEYRLRHHTGEYRWVLGRANAVRNAQGVIQRWYGSCTDIHDEVLAREATVDNLTRQRDSAWNLSLDLMVVISEDARLEAISDACTRLLGWDSKELIGEHLLKLTHPDEAETSMAVFQSIFDKPLSEPHESRVLHRDGSYRWFAWTASGHQGRIYAAGRDVTERRAKDEALASAEAALRQSQKLDMIGQLTGGVAHDFNNLLMAIRSSLDLLRRRLPPGDDGAVRYLDNAIKATDRGAGLTQRMLAFARQQDLRADIVDVGVIVPDLRDLLQRSLGPQVEIVLTIAADLPRAVIDTNQLEMAILNLAVNGRDAMEGVGQLTLAVDTVDADADGDLTPGAYVQIAVSDTGSGMDAATLARAMEPFFTTKGVGKGTGLGLSMVHGLAKQSGGTFRMDSTPGKGTVARIFLPVAAEDQLAASAANAAAAAEPRATTIPPKDRLTILAVDDDILVSMGTVGLLEDLGHEVIEVHSGKDALAAMNSRSDIDLLITDHAMPRMTGVELAQQVRAMRPDMPIILATGYADMPEGGAECITARLEKPFSDAALARLLSELT</sequence>
<dbReference type="InterPro" id="IPR005467">
    <property type="entry name" value="His_kinase_dom"/>
</dbReference>
<dbReference type="SUPFAM" id="SSF55874">
    <property type="entry name" value="ATPase domain of HSP90 chaperone/DNA topoisomerase II/histidine kinase"/>
    <property type="match status" value="1"/>
</dbReference>
<dbReference type="KEGG" id="cmag:CBW24_17105"/>
<evidence type="ECO:0000259" key="6">
    <source>
        <dbReference type="PROSITE" id="PS50110"/>
    </source>
</evidence>
<dbReference type="Pfam" id="PF08447">
    <property type="entry name" value="PAS_3"/>
    <property type="match status" value="2"/>
</dbReference>
<evidence type="ECO:0000256" key="2">
    <source>
        <dbReference type="ARBA" id="ARBA00012438"/>
    </source>
</evidence>
<dbReference type="InterPro" id="IPR036890">
    <property type="entry name" value="HATPase_C_sf"/>
</dbReference>
<dbReference type="SUPFAM" id="SSF47384">
    <property type="entry name" value="Homodimeric domain of signal transducing histidine kinase"/>
    <property type="match status" value="1"/>
</dbReference>
<dbReference type="Gene3D" id="1.10.287.130">
    <property type="match status" value="1"/>
</dbReference>
<name>A0A291M4K8_9RHOB</name>
<dbReference type="CDD" id="cd00130">
    <property type="entry name" value="PAS"/>
    <property type="match status" value="2"/>
</dbReference>
<comment type="catalytic activity">
    <reaction evidence="1">
        <text>ATP + protein L-histidine = ADP + protein N-phospho-L-histidine.</text>
        <dbReference type="EC" id="2.7.13.3"/>
    </reaction>
</comment>
<keyword evidence="3 4" id="KW-0597">Phosphoprotein</keyword>
<protein>
    <recommendedName>
        <fullName evidence="2">histidine kinase</fullName>
        <ecNumber evidence="2">2.7.13.3</ecNumber>
    </recommendedName>
</protein>
<feature type="domain" description="Histidine kinase" evidence="5">
    <location>
        <begin position="430"/>
        <end position="649"/>
    </location>
</feature>
<dbReference type="PANTHER" id="PTHR43065">
    <property type="entry name" value="SENSOR HISTIDINE KINASE"/>
    <property type="match status" value="1"/>
</dbReference>
<dbReference type="PROSITE" id="PS50110">
    <property type="entry name" value="RESPONSE_REGULATORY"/>
    <property type="match status" value="1"/>
</dbReference>
<dbReference type="SUPFAM" id="SSF52172">
    <property type="entry name" value="CheY-like"/>
    <property type="match status" value="2"/>
</dbReference>
<dbReference type="FunFam" id="3.30.450.20:FF:000099">
    <property type="entry name" value="Sensory box sensor histidine kinase"/>
    <property type="match status" value="1"/>
</dbReference>
<dbReference type="SMART" id="SM00387">
    <property type="entry name" value="HATPase_c"/>
    <property type="match status" value="1"/>
</dbReference>
<evidence type="ECO:0000259" key="5">
    <source>
        <dbReference type="PROSITE" id="PS50109"/>
    </source>
</evidence>
<dbReference type="Gene3D" id="3.30.565.10">
    <property type="entry name" value="Histidine kinase-like ATPase, C-terminal domain"/>
    <property type="match status" value="1"/>
</dbReference>
<keyword evidence="9" id="KW-0614">Plasmid</keyword>
<dbReference type="InterPro" id="IPR004358">
    <property type="entry name" value="Sig_transdc_His_kin-like_C"/>
</dbReference>
<dbReference type="Proteomes" id="UP000219050">
    <property type="component" value="Plasmid pDY25-C"/>
</dbReference>
<accession>A0A291M4K8</accession>
<dbReference type="InterPro" id="IPR003661">
    <property type="entry name" value="HisK_dim/P_dom"/>
</dbReference>
<dbReference type="InterPro" id="IPR000014">
    <property type="entry name" value="PAS"/>
</dbReference>
<proteinExistence type="predicted"/>
<dbReference type="NCBIfam" id="TIGR00229">
    <property type="entry name" value="sensory_box"/>
    <property type="match status" value="2"/>
</dbReference>
<dbReference type="InterPro" id="IPR003594">
    <property type="entry name" value="HATPase_dom"/>
</dbReference>
<dbReference type="InterPro" id="IPR036097">
    <property type="entry name" value="HisK_dim/P_sf"/>
</dbReference>
<dbReference type="SMART" id="SM00086">
    <property type="entry name" value="PAC"/>
    <property type="match status" value="2"/>
</dbReference>
<keyword evidence="10" id="KW-1185">Reference proteome</keyword>
<evidence type="ECO:0000313" key="9">
    <source>
        <dbReference type="EMBL" id="ATI43923.1"/>
    </source>
</evidence>
<dbReference type="PROSITE" id="PS50109">
    <property type="entry name" value="HIS_KIN"/>
    <property type="match status" value="1"/>
</dbReference>
<dbReference type="PANTHER" id="PTHR43065:SF42">
    <property type="entry name" value="TWO-COMPONENT SENSOR PPRA"/>
    <property type="match status" value="1"/>
</dbReference>
<dbReference type="SMART" id="SM00388">
    <property type="entry name" value="HisKA"/>
    <property type="match status" value="1"/>
</dbReference>
<dbReference type="Pfam" id="PF00512">
    <property type="entry name" value="HisKA"/>
    <property type="match status" value="1"/>
</dbReference>
<evidence type="ECO:0000256" key="3">
    <source>
        <dbReference type="ARBA" id="ARBA00022553"/>
    </source>
</evidence>
<feature type="domain" description="PAC" evidence="8">
    <location>
        <begin position="237"/>
        <end position="289"/>
    </location>
</feature>